<keyword evidence="4" id="KW-1185">Reference proteome</keyword>
<feature type="compositionally biased region" description="Low complexity" evidence="2">
    <location>
        <begin position="255"/>
        <end position="273"/>
    </location>
</feature>
<gene>
    <name evidence="3" type="ORF">LSTR_LSTR000224</name>
</gene>
<feature type="compositionally biased region" description="Low complexity" evidence="2">
    <location>
        <begin position="729"/>
        <end position="738"/>
    </location>
</feature>
<feature type="compositionally biased region" description="Polar residues" evidence="2">
    <location>
        <begin position="529"/>
        <end position="542"/>
    </location>
</feature>
<feature type="compositionally biased region" description="Polar residues" evidence="2">
    <location>
        <begin position="127"/>
        <end position="163"/>
    </location>
</feature>
<dbReference type="Proteomes" id="UP000291343">
    <property type="component" value="Unassembled WGS sequence"/>
</dbReference>
<dbReference type="InParanoid" id="A0A482X7U9"/>
<evidence type="ECO:0000313" key="4">
    <source>
        <dbReference type="Proteomes" id="UP000291343"/>
    </source>
</evidence>
<feature type="compositionally biased region" description="Polar residues" evidence="2">
    <location>
        <begin position="900"/>
        <end position="925"/>
    </location>
</feature>
<comment type="caution">
    <text evidence="3">The sequence shown here is derived from an EMBL/GenBank/DDBJ whole genome shotgun (WGS) entry which is preliminary data.</text>
</comment>
<feature type="compositionally biased region" description="Polar residues" evidence="2">
    <location>
        <begin position="89"/>
        <end position="98"/>
    </location>
</feature>
<feature type="region of interest" description="Disordered" evidence="2">
    <location>
        <begin position="384"/>
        <end position="409"/>
    </location>
</feature>
<feature type="region of interest" description="Disordered" evidence="2">
    <location>
        <begin position="436"/>
        <end position="459"/>
    </location>
</feature>
<dbReference type="EMBL" id="QKKF02016774">
    <property type="protein sequence ID" value="RZF41510.1"/>
    <property type="molecule type" value="Genomic_DNA"/>
</dbReference>
<feature type="region of interest" description="Disordered" evidence="2">
    <location>
        <begin position="517"/>
        <end position="544"/>
    </location>
</feature>
<dbReference type="FunCoup" id="A0A482X7U9">
    <property type="interactions" value="5"/>
</dbReference>
<sequence>MGQCVSSRSEKGVLARSKGAPPTKNPFKHRHIKMDKGKQPANAHTRGEAMSFGFKRPASQMPAAANHHPSSVSSAASEEKKESSVDSLVMQQNSTARSGTPRLARPKKDTTGNSNTRTNRFGFRNATPLSNKVADSQKSDTSLYINNYAENNSRTDSKSSVVKLSSNRSTASSDSARSSSSLSGGGGDEKASKTSKLQQPQPPTAAATRFTLLTSHLPRPQFPVRLATASAHYKSPDKSAKTAANNYTARKAQHSDNGSSASSTTDADSGTGSQKNGDLDAHGITTLEESPSAKNKLRKGSFKKSRPMEMVFLNNEKKTFELRELQDSIEVTEIVPLQLPPPNASSSRRIPVDRGGIVQERARAYQQATKEPANVPQHEVLFSSDEDESDEGFDDEGCGEEKQHRDRLLSEKVERSNCLGGGEGDADELWGHGEAMIGEDDLSNPSSGENNGEDIDKMNPPLRSVLLKIEDPAFATLAAMSTSTMLEDETSPDFSSSPPSSTADLNLELNQPNVELDKKNNIAGGTPESPGTPTHASNSLSLSEGRGDFLIDDEIADQPGLVFDETQTANSSANTIVAHSNDEHDTSTPMDNITMELPPKTTGRIGQLSHDHSPAHHNSVGTLSPCESITSDDLMIDYNPSETSSTFDDINVDRRLEMTGLSEIEEAALRSDIEAIKNDEVLKEWSSRLSLGMGNGVRATHFLRSRVGSTGSGGGGDSPRSLPLDTPRLRASPLRPSRQGNSSPGEDFSEDSGIRLDRTTHQDMFQDVISIKTMLLRLTRVLQETDQVNAFENSLNNGYYNLGNDGSQEDVTSQKKEIADEISDLKRQVLFLQQQLEERDRTISTLQASVTRLQETRPPPEPPAPHTCCNAATQTERVRPLSSGPSLLQGLPTDNLGGNLVSNSIETSTRPTQRQTESKSQSVSSRVPVGPWRKQTAQDQPTRKLPSAGTPLPQRRKAS</sequence>
<evidence type="ECO:0000256" key="2">
    <source>
        <dbReference type="SAM" id="MobiDB-lite"/>
    </source>
</evidence>
<feature type="region of interest" description="Disordered" evidence="2">
    <location>
        <begin position="249"/>
        <end position="302"/>
    </location>
</feature>
<organism evidence="3 4">
    <name type="scientific">Laodelphax striatellus</name>
    <name type="common">Small brown planthopper</name>
    <name type="synonym">Delphax striatella</name>
    <dbReference type="NCBI Taxonomy" id="195883"/>
    <lineage>
        <taxon>Eukaryota</taxon>
        <taxon>Metazoa</taxon>
        <taxon>Ecdysozoa</taxon>
        <taxon>Arthropoda</taxon>
        <taxon>Hexapoda</taxon>
        <taxon>Insecta</taxon>
        <taxon>Pterygota</taxon>
        <taxon>Neoptera</taxon>
        <taxon>Paraneoptera</taxon>
        <taxon>Hemiptera</taxon>
        <taxon>Auchenorrhyncha</taxon>
        <taxon>Fulgoroidea</taxon>
        <taxon>Delphacidae</taxon>
        <taxon>Criomorphinae</taxon>
        <taxon>Laodelphax</taxon>
    </lineage>
</organism>
<feature type="coiled-coil region" evidence="1">
    <location>
        <begin position="808"/>
        <end position="842"/>
    </location>
</feature>
<proteinExistence type="predicted"/>
<accession>A0A482X7U9</accession>
<feature type="region of interest" description="Disordered" evidence="2">
    <location>
        <begin position="1"/>
        <end position="216"/>
    </location>
</feature>
<protein>
    <submittedName>
        <fullName evidence="3">Uncharacterized protein</fullName>
    </submittedName>
</protein>
<feature type="region of interest" description="Disordered" evidence="2">
    <location>
        <begin position="484"/>
        <end position="505"/>
    </location>
</feature>
<dbReference type="OrthoDB" id="10046062at2759"/>
<feature type="compositionally biased region" description="Acidic residues" evidence="2">
    <location>
        <begin position="384"/>
        <end position="398"/>
    </location>
</feature>
<feature type="compositionally biased region" description="Basic and acidic residues" evidence="2">
    <location>
        <begin position="399"/>
        <end position="409"/>
    </location>
</feature>
<evidence type="ECO:0000256" key="1">
    <source>
        <dbReference type="SAM" id="Coils"/>
    </source>
</evidence>
<feature type="compositionally biased region" description="Low complexity" evidence="2">
    <location>
        <begin position="164"/>
        <end position="182"/>
    </location>
</feature>
<feature type="region of interest" description="Disordered" evidence="2">
    <location>
        <begin position="875"/>
        <end position="959"/>
    </location>
</feature>
<evidence type="ECO:0000313" key="3">
    <source>
        <dbReference type="EMBL" id="RZF41510.1"/>
    </source>
</evidence>
<keyword evidence="1" id="KW-0175">Coiled coil</keyword>
<feature type="compositionally biased region" description="Low complexity" evidence="2">
    <location>
        <begin position="492"/>
        <end position="501"/>
    </location>
</feature>
<feature type="region of interest" description="Disordered" evidence="2">
    <location>
        <begin position="706"/>
        <end position="753"/>
    </location>
</feature>
<name>A0A482X7U9_LAOST</name>
<feature type="compositionally biased region" description="Low complexity" evidence="2">
    <location>
        <begin position="880"/>
        <end position="892"/>
    </location>
</feature>
<reference evidence="3 4" key="1">
    <citation type="journal article" date="2017" name="Gigascience">
        <title>Genome sequence of the small brown planthopper, Laodelphax striatellus.</title>
        <authorList>
            <person name="Zhu J."/>
            <person name="Jiang F."/>
            <person name="Wang X."/>
            <person name="Yang P."/>
            <person name="Bao Y."/>
            <person name="Zhao W."/>
            <person name="Wang W."/>
            <person name="Lu H."/>
            <person name="Wang Q."/>
            <person name="Cui N."/>
            <person name="Li J."/>
            <person name="Chen X."/>
            <person name="Luo L."/>
            <person name="Yu J."/>
            <person name="Kang L."/>
            <person name="Cui F."/>
        </authorList>
    </citation>
    <scope>NUCLEOTIDE SEQUENCE [LARGE SCALE GENOMIC DNA]</scope>
    <source>
        <strain evidence="3">Lst14</strain>
    </source>
</reference>
<dbReference type="AlphaFoldDB" id="A0A482X7U9"/>
<dbReference type="SMR" id="A0A482X7U9"/>